<evidence type="ECO:0000313" key="2">
    <source>
        <dbReference type="Proteomes" id="UP000092445"/>
    </source>
</evidence>
<dbReference type="Proteomes" id="UP000092445">
    <property type="component" value="Unassembled WGS sequence"/>
</dbReference>
<organism evidence="1 2">
    <name type="scientific">Glossina pallidipes</name>
    <name type="common">Tsetse fly</name>
    <dbReference type="NCBI Taxonomy" id="7398"/>
    <lineage>
        <taxon>Eukaryota</taxon>
        <taxon>Metazoa</taxon>
        <taxon>Ecdysozoa</taxon>
        <taxon>Arthropoda</taxon>
        <taxon>Hexapoda</taxon>
        <taxon>Insecta</taxon>
        <taxon>Pterygota</taxon>
        <taxon>Neoptera</taxon>
        <taxon>Endopterygota</taxon>
        <taxon>Diptera</taxon>
        <taxon>Brachycera</taxon>
        <taxon>Muscomorpha</taxon>
        <taxon>Hippoboscoidea</taxon>
        <taxon>Glossinidae</taxon>
        <taxon>Glossina</taxon>
    </lineage>
</organism>
<dbReference type="VEuPathDB" id="VectorBase:GPAI043145"/>
<evidence type="ECO:0000313" key="1">
    <source>
        <dbReference type="EnsemblMetazoa" id="GPAI043145-PA"/>
    </source>
</evidence>
<name>A0A1B0AEG4_GLOPL</name>
<proteinExistence type="predicted"/>
<protein>
    <submittedName>
        <fullName evidence="1">Uncharacterized protein</fullName>
    </submittedName>
</protein>
<dbReference type="AlphaFoldDB" id="A0A1B0AEG4"/>
<dbReference type="EnsemblMetazoa" id="GPAI043145-RA">
    <property type="protein sequence ID" value="GPAI043145-PA"/>
    <property type="gene ID" value="GPAI043145"/>
</dbReference>
<reference evidence="2" key="1">
    <citation type="submission" date="2014-03" db="EMBL/GenBank/DDBJ databases">
        <authorList>
            <person name="Aksoy S."/>
            <person name="Warren W."/>
            <person name="Wilson R.K."/>
        </authorList>
    </citation>
    <scope>NUCLEOTIDE SEQUENCE [LARGE SCALE GENOMIC DNA]</scope>
    <source>
        <strain evidence="2">IAEA</strain>
    </source>
</reference>
<reference evidence="1" key="2">
    <citation type="submission" date="2020-05" db="UniProtKB">
        <authorList>
            <consortium name="EnsemblMetazoa"/>
        </authorList>
    </citation>
    <scope>IDENTIFICATION</scope>
    <source>
        <strain evidence="1">IAEA</strain>
    </source>
</reference>
<keyword evidence="2" id="KW-1185">Reference proteome</keyword>
<accession>A0A1B0AEG4</accession>
<sequence>MIRTTSGNQFVEITINSNLSATTFLNSSNLHAVFILPIKIGISKADTRLITIAGISRRPSGRPFLTISRLNHFFIFAYYYNELGIKLFCKLYHMELEKGSNIYEQIPFEKNHLLLGQMGCA</sequence>